<dbReference type="InterPro" id="IPR001680">
    <property type="entry name" value="WD40_rpt"/>
</dbReference>
<name>A0A5C6E6J9_9BACT</name>
<dbReference type="EMBL" id="SJPW01000013">
    <property type="protein sequence ID" value="TWU44468.1"/>
    <property type="molecule type" value="Genomic_DNA"/>
</dbReference>
<dbReference type="AlphaFoldDB" id="A0A5C6E6J9"/>
<dbReference type="InterPro" id="IPR019775">
    <property type="entry name" value="WD40_repeat_CS"/>
</dbReference>
<feature type="repeat" description="WD" evidence="3">
    <location>
        <begin position="206"/>
        <end position="247"/>
    </location>
</feature>
<feature type="repeat" description="WD" evidence="3">
    <location>
        <begin position="328"/>
        <end position="369"/>
    </location>
</feature>
<dbReference type="InterPro" id="IPR015943">
    <property type="entry name" value="WD40/YVTN_repeat-like_dom_sf"/>
</dbReference>
<evidence type="ECO:0000256" key="2">
    <source>
        <dbReference type="ARBA" id="ARBA00022737"/>
    </source>
</evidence>
<feature type="repeat" description="WD" evidence="3">
    <location>
        <begin position="75"/>
        <end position="116"/>
    </location>
</feature>
<comment type="caution">
    <text evidence="4">The sequence shown here is derived from an EMBL/GenBank/DDBJ whole genome shotgun (WGS) entry which is preliminary data.</text>
</comment>
<evidence type="ECO:0000256" key="3">
    <source>
        <dbReference type="PROSITE-ProRule" id="PRU00221"/>
    </source>
</evidence>
<dbReference type="SMART" id="SM00320">
    <property type="entry name" value="WD40"/>
    <property type="match status" value="7"/>
</dbReference>
<dbReference type="PROSITE" id="PS50082">
    <property type="entry name" value="WD_REPEATS_2"/>
    <property type="match status" value="4"/>
</dbReference>
<evidence type="ECO:0000313" key="5">
    <source>
        <dbReference type="Proteomes" id="UP000318288"/>
    </source>
</evidence>
<organism evidence="4 5">
    <name type="scientific">Rubripirellula tenax</name>
    <dbReference type="NCBI Taxonomy" id="2528015"/>
    <lineage>
        <taxon>Bacteria</taxon>
        <taxon>Pseudomonadati</taxon>
        <taxon>Planctomycetota</taxon>
        <taxon>Planctomycetia</taxon>
        <taxon>Pirellulales</taxon>
        <taxon>Pirellulaceae</taxon>
        <taxon>Rubripirellula</taxon>
    </lineage>
</organism>
<dbReference type="PROSITE" id="PS00678">
    <property type="entry name" value="WD_REPEATS_1"/>
    <property type="match status" value="1"/>
</dbReference>
<dbReference type="Pfam" id="PF00400">
    <property type="entry name" value="WD40"/>
    <property type="match status" value="4"/>
</dbReference>
<dbReference type="CDD" id="cd00200">
    <property type="entry name" value="WD40"/>
    <property type="match status" value="1"/>
</dbReference>
<dbReference type="PROSITE" id="PS50294">
    <property type="entry name" value="WD_REPEATS_REGION"/>
    <property type="match status" value="2"/>
</dbReference>
<dbReference type="PANTHER" id="PTHR44019">
    <property type="entry name" value="WD REPEAT-CONTAINING PROTEIN 55"/>
    <property type="match status" value="1"/>
</dbReference>
<sequence>MVFPVDGPSRLILRRVELIKFLTAPVAIRSRTRRLVGTEFTEIHSRKLFHRLIVGGASQTVSILDAKTLQTIQTLHGHDEAVCSVHFRADRLQAVSCDRGGSVKVWSLETEQGMAELPSETEQIADACFSPSGDWLACAEGVFWGRENPGVLEVWNTHTGQRSKLAAHTAGVFGVAFLPGKKQLVSVGADGAAIVWDLEKKAPVKTFDAETPLRSVSVSNDGQWMVTGGEQGQVILWNLHSGSREQVFTLRNRWTESVAISANGLLVTGADGLHCKVWKRTSGEVLLHVEHPDLRAVVFNHAGTELAIGTARNVQIYDTYGWEKLTDMIAHRGPIVGLAFGPDDGTLASRAEDGTVKLWDLATMQSMLTLNANSRSHHRNAPVFSPSGDLIFADHPQDSGAVRLWSTRGPIVPPKVVDGDGMVRRISESFSIYQQWSEAYLRYERVLTVDPKHPGARIDAAYVAYMLGDAEKYNHQATAAFALARELPETEVRQRGRLVRVACLMPGAVDDLDEAIKISTDAWQQYKTIYDGLALLFALMRAERNEELLERSGEVEKVAHPKFGPDISIVSHFKSIAMFRLGNMDEANEMLAKGNEAFTRGMPRIGTGNKIPTGYFDWFVAAIAAKKEANQVASELPH</sequence>
<dbReference type="SUPFAM" id="SSF50998">
    <property type="entry name" value="Quinoprotein alcohol dehydrogenase-like"/>
    <property type="match status" value="1"/>
</dbReference>
<dbReference type="InterPro" id="IPR011990">
    <property type="entry name" value="TPR-like_helical_dom_sf"/>
</dbReference>
<evidence type="ECO:0000256" key="1">
    <source>
        <dbReference type="ARBA" id="ARBA00022574"/>
    </source>
</evidence>
<dbReference type="Gene3D" id="1.25.40.10">
    <property type="entry name" value="Tetratricopeptide repeat domain"/>
    <property type="match status" value="1"/>
</dbReference>
<proteinExistence type="predicted"/>
<protein>
    <submittedName>
        <fullName evidence="4">WD domain, G-beta repeat</fullName>
    </submittedName>
</protein>
<feature type="repeat" description="WD" evidence="3">
    <location>
        <begin position="165"/>
        <end position="206"/>
    </location>
</feature>
<dbReference type="InterPro" id="IPR050505">
    <property type="entry name" value="WDR55/POC1"/>
</dbReference>
<dbReference type="InterPro" id="IPR011047">
    <property type="entry name" value="Quinoprotein_ADH-like_sf"/>
</dbReference>
<keyword evidence="5" id="KW-1185">Reference proteome</keyword>
<reference evidence="4 5" key="1">
    <citation type="submission" date="2019-02" db="EMBL/GenBank/DDBJ databases">
        <title>Deep-cultivation of Planctomycetes and their phenomic and genomic characterization uncovers novel biology.</title>
        <authorList>
            <person name="Wiegand S."/>
            <person name="Jogler M."/>
            <person name="Boedeker C."/>
            <person name="Pinto D."/>
            <person name="Vollmers J."/>
            <person name="Rivas-Marin E."/>
            <person name="Kohn T."/>
            <person name="Peeters S.H."/>
            <person name="Heuer A."/>
            <person name="Rast P."/>
            <person name="Oberbeckmann S."/>
            <person name="Bunk B."/>
            <person name="Jeske O."/>
            <person name="Meyerdierks A."/>
            <person name="Storesund J.E."/>
            <person name="Kallscheuer N."/>
            <person name="Luecker S."/>
            <person name="Lage O.M."/>
            <person name="Pohl T."/>
            <person name="Merkel B.J."/>
            <person name="Hornburger P."/>
            <person name="Mueller R.-W."/>
            <person name="Bruemmer F."/>
            <person name="Labrenz M."/>
            <person name="Spormann A.M."/>
            <person name="Op Den Camp H."/>
            <person name="Overmann J."/>
            <person name="Amann R."/>
            <person name="Jetten M.S.M."/>
            <person name="Mascher T."/>
            <person name="Medema M.H."/>
            <person name="Devos D.P."/>
            <person name="Kaster A.-K."/>
            <person name="Ovreas L."/>
            <person name="Rohde M."/>
            <person name="Galperin M.Y."/>
            <person name="Jogler C."/>
        </authorList>
    </citation>
    <scope>NUCLEOTIDE SEQUENCE [LARGE SCALE GENOMIC DNA]</scope>
    <source>
        <strain evidence="4 5">Poly51</strain>
    </source>
</reference>
<dbReference type="SUPFAM" id="SSF48452">
    <property type="entry name" value="TPR-like"/>
    <property type="match status" value="1"/>
</dbReference>
<dbReference type="PANTHER" id="PTHR44019:SF8">
    <property type="entry name" value="POC1 CENTRIOLAR PROTEIN HOMOLOG"/>
    <property type="match status" value="1"/>
</dbReference>
<keyword evidence="2" id="KW-0677">Repeat</keyword>
<gene>
    <name evidence="4" type="ORF">Poly51_61830</name>
</gene>
<evidence type="ECO:0000313" key="4">
    <source>
        <dbReference type="EMBL" id="TWU44468.1"/>
    </source>
</evidence>
<dbReference type="Gene3D" id="2.130.10.10">
    <property type="entry name" value="YVTN repeat-like/Quinoprotein amine dehydrogenase"/>
    <property type="match status" value="2"/>
</dbReference>
<accession>A0A5C6E6J9</accession>
<dbReference type="Proteomes" id="UP000318288">
    <property type="component" value="Unassembled WGS sequence"/>
</dbReference>
<keyword evidence="1 3" id="KW-0853">WD repeat</keyword>